<dbReference type="InterPro" id="IPR019271">
    <property type="entry name" value="DUF2284_metal-binding"/>
</dbReference>
<proteinExistence type="predicted"/>
<sequence>MKQISELDTFIADYPVFEYRIIDTDRLRFEPRVRMVCEQECPRYNSTWACPPAVGELQECREKCMAYPEAVFFSTVAEVSDVLNLEETLATRREHENITNAIGAFLREQGFDCFILSTESCDICPECTYPHAPCRHPEKMHPCVESYGIVVSEIVEEQQMEYQLGGNTILWFSMIFIREKDS</sequence>
<organism evidence="1 2">
    <name type="scientific">Candidatus Blautia gallistercoris</name>
    <dbReference type="NCBI Taxonomy" id="2838490"/>
    <lineage>
        <taxon>Bacteria</taxon>
        <taxon>Bacillati</taxon>
        <taxon>Bacillota</taxon>
        <taxon>Clostridia</taxon>
        <taxon>Lachnospirales</taxon>
        <taxon>Lachnospiraceae</taxon>
        <taxon>Blautia</taxon>
    </lineage>
</organism>
<protein>
    <submittedName>
        <fullName evidence="1">DUF2284 domain-containing protein</fullName>
    </submittedName>
</protein>
<dbReference type="EMBL" id="DXEX01000134">
    <property type="protein sequence ID" value="HIX59254.1"/>
    <property type="molecule type" value="Genomic_DNA"/>
</dbReference>
<dbReference type="AlphaFoldDB" id="A0A9D1WHW4"/>
<accession>A0A9D1WHW4</accession>
<comment type="caution">
    <text evidence="1">The sequence shown here is derived from an EMBL/GenBank/DDBJ whole genome shotgun (WGS) entry which is preliminary data.</text>
</comment>
<evidence type="ECO:0000313" key="2">
    <source>
        <dbReference type="Proteomes" id="UP000886817"/>
    </source>
</evidence>
<reference evidence="1" key="1">
    <citation type="journal article" date="2021" name="PeerJ">
        <title>Extensive microbial diversity within the chicken gut microbiome revealed by metagenomics and culture.</title>
        <authorList>
            <person name="Gilroy R."/>
            <person name="Ravi A."/>
            <person name="Getino M."/>
            <person name="Pursley I."/>
            <person name="Horton D.L."/>
            <person name="Alikhan N.F."/>
            <person name="Baker D."/>
            <person name="Gharbi K."/>
            <person name="Hall N."/>
            <person name="Watson M."/>
            <person name="Adriaenssens E.M."/>
            <person name="Foster-Nyarko E."/>
            <person name="Jarju S."/>
            <person name="Secka A."/>
            <person name="Antonio M."/>
            <person name="Oren A."/>
            <person name="Chaudhuri R.R."/>
            <person name="La Ragione R."/>
            <person name="Hildebrand F."/>
            <person name="Pallen M.J."/>
        </authorList>
    </citation>
    <scope>NUCLEOTIDE SEQUENCE</scope>
    <source>
        <strain evidence="1">ChiSjej1B19-8411</strain>
    </source>
</reference>
<name>A0A9D1WHW4_9FIRM</name>
<gene>
    <name evidence="1" type="ORF">IAA45_06005</name>
</gene>
<dbReference type="Proteomes" id="UP000886817">
    <property type="component" value="Unassembled WGS sequence"/>
</dbReference>
<dbReference type="Pfam" id="PF10050">
    <property type="entry name" value="DUF2284"/>
    <property type="match status" value="1"/>
</dbReference>
<reference evidence="1" key="2">
    <citation type="submission" date="2021-04" db="EMBL/GenBank/DDBJ databases">
        <authorList>
            <person name="Gilroy R."/>
        </authorList>
    </citation>
    <scope>NUCLEOTIDE SEQUENCE</scope>
    <source>
        <strain evidence="1">ChiSjej1B19-8411</strain>
    </source>
</reference>
<evidence type="ECO:0000313" key="1">
    <source>
        <dbReference type="EMBL" id="HIX59254.1"/>
    </source>
</evidence>